<evidence type="ECO:0000313" key="1">
    <source>
        <dbReference type="EMBL" id="CCA28326.1"/>
    </source>
</evidence>
<accession>F0X2X4</accession>
<dbReference type="HOGENOM" id="CLU_1263523_0_0_1"/>
<organism evidence="1">
    <name type="scientific">Albugo laibachii Nc14</name>
    <dbReference type="NCBI Taxonomy" id="890382"/>
    <lineage>
        <taxon>Eukaryota</taxon>
        <taxon>Sar</taxon>
        <taxon>Stramenopiles</taxon>
        <taxon>Oomycota</taxon>
        <taxon>Peronosporomycetes</taxon>
        <taxon>Albuginales</taxon>
        <taxon>Albuginaceae</taxon>
        <taxon>Albugo</taxon>
    </lineage>
</organism>
<reference evidence="1" key="1">
    <citation type="journal article" date="2011" name="PLoS Biol.">
        <title>Gene gain and loss during evolution of obligate parasitism in the white rust pathogen of Arabidopsis thaliana.</title>
        <authorList>
            <person name="Kemen E."/>
            <person name="Gardiner A."/>
            <person name="Schultz-Larsen T."/>
            <person name="Kemen A.C."/>
            <person name="Balmuth A.L."/>
            <person name="Robert-Seilaniantz A."/>
            <person name="Bailey K."/>
            <person name="Holub E."/>
            <person name="Studholme D.J."/>
            <person name="Maclean D."/>
            <person name="Jones J.D."/>
        </authorList>
    </citation>
    <scope>NUCLEOTIDE SEQUENCE</scope>
</reference>
<proteinExistence type="predicted"/>
<sequence>MCLFQNSVSSSENCRICLQDTSGSKGVGKFLIAMEDSSYIVYVLRTLQSQNEILTPCMASKSCFGFKNNVDYNYPCDEIHNEGVAMYQKTSTFSESGIERKHGQNVPQQQTHLQCVKAMPVQGFNAMEETQVCMSDLAKSTKGVVHWLKFDANYDLLLLRLNEGRTEADFKTELSKLEFPATNCAVLKLLSVQDCYEDYYAQYYSSSLVMNRLLSTSQR</sequence>
<reference evidence="1" key="2">
    <citation type="submission" date="2011-02" db="EMBL/GenBank/DDBJ databases">
        <authorList>
            <person name="MacLean D."/>
        </authorList>
    </citation>
    <scope>NUCLEOTIDE SEQUENCE</scope>
</reference>
<protein>
    <submittedName>
        <fullName evidence="1">AlNc14C2265G13199 protein</fullName>
    </submittedName>
</protein>
<dbReference type="EMBL" id="FR825435">
    <property type="protein sequence ID" value="CCA28326.1"/>
    <property type="molecule type" value="Genomic_DNA"/>
</dbReference>
<name>F0X2X4_9STRA</name>
<dbReference type="AlphaFoldDB" id="F0X2X4"/>
<gene>
    <name evidence="1" type="primary">AlNc14C2265G13199</name>
    <name evidence="1" type="ORF">ALNC14_144700</name>
</gene>